<feature type="compositionally biased region" description="Low complexity" evidence="1">
    <location>
        <begin position="355"/>
        <end position="379"/>
    </location>
</feature>
<dbReference type="PANTHER" id="PTHR44757:SF2">
    <property type="entry name" value="BIOFILM ARCHITECTURE MAINTENANCE PROTEIN MBAA"/>
    <property type="match status" value="1"/>
</dbReference>
<dbReference type="Pfam" id="PF00563">
    <property type="entry name" value="EAL"/>
    <property type="match status" value="1"/>
</dbReference>
<dbReference type="Proteomes" id="UP000199012">
    <property type="component" value="Unassembled WGS sequence"/>
</dbReference>
<dbReference type="InterPro" id="IPR035919">
    <property type="entry name" value="EAL_sf"/>
</dbReference>
<proteinExistence type="predicted"/>
<dbReference type="InterPro" id="IPR000700">
    <property type="entry name" value="PAS-assoc_C"/>
</dbReference>
<dbReference type="PANTHER" id="PTHR44757">
    <property type="entry name" value="DIGUANYLATE CYCLASE DGCP"/>
    <property type="match status" value="1"/>
</dbReference>
<dbReference type="InterPro" id="IPR013656">
    <property type="entry name" value="PAS_4"/>
</dbReference>
<dbReference type="Pfam" id="PF00989">
    <property type="entry name" value="PAS"/>
    <property type="match status" value="1"/>
</dbReference>
<feature type="domain" description="PAC" evidence="3">
    <location>
        <begin position="383"/>
        <end position="435"/>
    </location>
</feature>
<feature type="compositionally biased region" description="Basic and acidic residues" evidence="1">
    <location>
        <begin position="21"/>
        <end position="35"/>
    </location>
</feature>
<dbReference type="GO" id="GO:0006355">
    <property type="term" value="P:regulation of DNA-templated transcription"/>
    <property type="evidence" value="ECO:0007669"/>
    <property type="project" value="InterPro"/>
</dbReference>
<evidence type="ECO:0000259" key="2">
    <source>
        <dbReference type="PROSITE" id="PS50112"/>
    </source>
</evidence>
<dbReference type="InterPro" id="IPR000014">
    <property type="entry name" value="PAS"/>
</dbReference>
<dbReference type="Gene3D" id="3.20.20.450">
    <property type="entry name" value="EAL domain"/>
    <property type="match status" value="1"/>
</dbReference>
<dbReference type="SUPFAM" id="SSF55785">
    <property type="entry name" value="PYP-like sensor domain (PAS domain)"/>
    <property type="match status" value="2"/>
</dbReference>
<reference evidence="6" key="1">
    <citation type="submission" date="2016-10" db="EMBL/GenBank/DDBJ databases">
        <authorList>
            <person name="Varghese N."/>
            <person name="Submissions S."/>
        </authorList>
    </citation>
    <scope>NUCLEOTIDE SEQUENCE [LARGE SCALE GENOMIC DNA]</scope>
    <source>
        <strain evidence="6">CGMCC 4.6945</strain>
    </source>
</reference>
<dbReference type="Gene3D" id="3.30.450.20">
    <property type="entry name" value="PAS domain"/>
    <property type="match status" value="2"/>
</dbReference>
<dbReference type="CDD" id="cd01948">
    <property type="entry name" value="EAL"/>
    <property type="match status" value="1"/>
</dbReference>
<accession>A0A1I0Z7U9</accession>
<feature type="domain" description="EAL" evidence="4">
    <location>
        <begin position="36"/>
        <end position="289"/>
    </location>
</feature>
<dbReference type="InterPro" id="IPR052155">
    <property type="entry name" value="Biofilm_reg_signaling"/>
</dbReference>
<evidence type="ECO:0000259" key="3">
    <source>
        <dbReference type="PROSITE" id="PS50113"/>
    </source>
</evidence>
<dbReference type="NCBIfam" id="TIGR00229">
    <property type="entry name" value="sensory_box"/>
    <property type="match status" value="1"/>
</dbReference>
<sequence length="554" mass="59192">MHPGEDPGAPTGARSGSSADRLPDPRPDQRQDQRVEQRLQDRLHRALRDGGLDVHFQPFVELATTAAVGVEALARWHDAELGSVPPTRFVAAAERSGQIVALGRLVLRRACEAAARLADPARPFSVSVNVSPAELDDAGFVAHVAATLRATGLAPGSLCLEITETAVIGDLPATVARLQELRALGVTVALDDFGTGYSSLTLLRQLPADVVKVDRAFVRNLTTDLRDAVLARLVVDGAHAMGLSVCAEGVETADQARQLVALGCDRAQGWFFARARDADDPALGAAWAARPLRDRPLSARRPAFPLAGLDELVLVTGPDGEVRFASAAARRLLDRSPGDLVGTPVQEHLTPDPETGMQAGTQTGTQAGSQAASQAPAGGLPEGTARYRVATAAGEPRWLQLSTQTRRAPTGEPLETLSVARDVTDTARAQRRLADSEELFRTAFDQAPTGMAMTTLEGRFLRVNAAYADLVGLTPDDVLRTTVDALTVEEDRETDRRNLDELRAGCTDVHDLRKRYRHADGHAVPARVRAALVTPDGAEPYIVAHVLPDEVVLR</sequence>
<dbReference type="InterPro" id="IPR001610">
    <property type="entry name" value="PAC"/>
</dbReference>
<feature type="domain" description="PAS" evidence="2">
    <location>
        <begin position="436"/>
        <end position="506"/>
    </location>
</feature>
<evidence type="ECO:0000259" key="4">
    <source>
        <dbReference type="PROSITE" id="PS50883"/>
    </source>
</evidence>
<dbReference type="EMBL" id="FOKA01000010">
    <property type="protein sequence ID" value="SFB21694.1"/>
    <property type="molecule type" value="Genomic_DNA"/>
</dbReference>
<dbReference type="InterPro" id="IPR013767">
    <property type="entry name" value="PAS_fold"/>
</dbReference>
<dbReference type="RefSeq" id="WP_175499520.1">
    <property type="nucleotide sequence ID" value="NZ_BONM01000011.1"/>
</dbReference>
<keyword evidence="6" id="KW-1185">Reference proteome</keyword>
<evidence type="ECO:0000256" key="1">
    <source>
        <dbReference type="SAM" id="MobiDB-lite"/>
    </source>
</evidence>
<dbReference type="AlphaFoldDB" id="A0A1I0Z7U9"/>
<dbReference type="Pfam" id="PF08448">
    <property type="entry name" value="PAS_4"/>
    <property type="match status" value="1"/>
</dbReference>
<organism evidence="5 6">
    <name type="scientific">Cellulomonas marina</name>
    <dbReference type="NCBI Taxonomy" id="988821"/>
    <lineage>
        <taxon>Bacteria</taxon>
        <taxon>Bacillati</taxon>
        <taxon>Actinomycetota</taxon>
        <taxon>Actinomycetes</taxon>
        <taxon>Micrococcales</taxon>
        <taxon>Cellulomonadaceae</taxon>
        <taxon>Cellulomonas</taxon>
    </lineage>
</organism>
<dbReference type="SMART" id="SM00091">
    <property type="entry name" value="PAS"/>
    <property type="match status" value="2"/>
</dbReference>
<protein>
    <submittedName>
        <fullName evidence="5">PAS domain S-box-containing protein</fullName>
    </submittedName>
</protein>
<dbReference type="STRING" id="988821.SAMN05421867_11027"/>
<feature type="region of interest" description="Disordered" evidence="1">
    <location>
        <begin position="1"/>
        <end position="35"/>
    </location>
</feature>
<dbReference type="PROSITE" id="PS50113">
    <property type="entry name" value="PAC"/>
    <property type="match status" value="1"/>
</dbReference>
<evidence type="ECO:0000313" key="5">
    <source>
        <dbReference type="EMBL" id="SFB21694.1"/>
    </source>
</evidence>
<evidence type="ECO:0000313" key="6">
    <source>
        <dbReference type="Proteomes" id="UP000199012"/>
    </source>
</evidence>
<dbReference type="SMART" id="SM00052">
    <property type="entry name" value="EAL"/>
    <property type="match status" value="1"/>
</dbReference>
<dbReference type="CDD" id="cd00130">
    <property type="entry name" value="PAS"/>
    <property type="match status" value="2"/>
</dbReference>
<feature type="region of interest" description="Disordered" evidence="1">
    <location>
        <begin position="335"/>
        <end position="382"/>
    </location>
</feature>
<name>A0A1I0Z7U9_9CELL</name>
<dbReference type="SMART" id="SM00086">
    <property type="entry name" value="PAC"/>
    <property type="match status" value="2"/>
</dbReference>
<dbReference type="SUPFAM" id="SSF141868">
    <property type="entry name" value="EAL domain-like"/>
    <property type="match status" value="1"/>
</dbReference>
<dbReference type="PROSITE" id="PS50112">
    <property type="entry name" value="PAS"/>
    <property type="match status" value="1"/>
</dbReference>
<dbReference type="InterPro" id="IPR001633">
    <property type="entry name" value="EAL_dom"/>
</dbReference>
<gene>
    <name evidence="5" type="ORF">SAMN05421867_11027</name>
</gene>
<dbReference type="PROSITE" id="PS50883">
    <property type="entry name" value="EAL"/>
    <property type="match status" value="1"/>
</dbReference>
<dbReference type="InterPro" id="IPR035965">
    <property type="entry name" value="PAS-like_dom_sf"/>
</dbReference>